<reference evidence="10" key="2">
    <citation type="submission" date="2023-01" db="EMBL/GenBank/DDBJ databases">
        <authorList>
            <person name="Sun Q."/>
            <person name="Evtushenko L."/>
        </authorList>
    </citation>
    <scope>NUCLEOTIDE SEQUENCE</scope>
    <source>
        <strain evidence="10">VKM Ac-1447</strain>
    </source>
</reference>
<evidence type="ECO:0000256" key="8">
    <source>
        <dbReference type="SAM" id="Phobius"/>
    </source>
</evidence>
<proteinExistence type="inferred from homology"/>
<dbReference type="EMBL" id="BSEO01000007">
    <property type="protein sequence ID" value="GLJ79945.1"/>
    <property type="molecule type" value="Genomic_DNA"/>
</dbReference>
<dbReference type="AlphaFoldDB" id="A0A9W6HH22"/>
<dbReference type="PANTHER" id="PTHR42703:SF1">
    <property type="entry name" value="NA(+)_H(+) ANTIPORTER SUBUNIT D1"/>
    <property type="match status" value="1"/>
</dbReference>
<evidence type="ECO:0000256" key="3">
    <source>
        <dbReference type="ARBA" id="ARBA00022475"/>
    </source>
</evidence>
<feature type="transmembrane region" description="Helical" evidence="8">
    <location>
        <begin position="204"/>
        <end position="223"/>
    </location>
</feature>
<feature type="transmembrane region" description="Helical" evidence="8">
    <location>
        <begin position="376"/>
        <end position="396"/>
    </location>
</feature>
<protein>
    <recommendedName>
        <fullName evidence="9">NADH:quinone oxidoreductase/Mrp antiporter transmembrane domain-containing protein</fullName>
    </recommendedName>
</protein>
<dbReference type="RefSeq" id="WP_210006190.1">
    <property type="nucleotide sequence ID" value="NZ_BSEO01000007.1"/>
</dbReference>
<dbReference type="Pfam" id="PF00361">
    <property type="entry name" value="Proton_antipo_M"/>
    <property type="match status" value="1"/>
</dbReference>
<evidence type="ECO:0000256" key="4">
    <source>
        <dbReference type="ARBA" id="ARBA00022692"/>
    </source>
</evidence>
<comment type="caution">
    <text evidence="10">The sequence shown here is derived from an EMBL/GenBank/DDBJ whole genome shotgun (WGS) entry which is preliminary data.</text>
</comment>
<dbReference type="PANTHER" id="PTHR42703">
    <property type="entry name" value="NADH DEHYDROGENASE"/>
    <property type="match status" value="1"/>
</dbReference>
<name>A0A9W6HH22_9MICO</name>
<evidence type="ECO:0000259" key="9">
    <source>
        <dbReference type="Pfam" id="PF00361"/>
    </source>
</evidence>
<reference evidence="10" key="1">
    <citation type="journal article" date="2014" name="Int. J. Syst. Evol. Microbiol.">
        <title>Complete genome sequence of Corynebacterium casei LMG S-19264T (=DSM 44701T), isolated from a smear-ripened cheese.</title>
        <authorList>
            <consortium name="US DOE Joint Genome Institute (JGI-PGF)"/>
            <person name="Walter F."/>
            <person name="Albersmeier A."/>
            <person name="Kalinowski J."/>
            <person name="Ruckert C."/>
        </authorList>
    </citation>
    <scope>NUCLEOTIDE SEQUENCE</scope>
    <source>
        <strain evidence="10">VKM Ac-1447</strain>
    </source>
</reference>
<comment type="similarity">
    <text evidence="2">Belongs to the CPA3 antiporters (TC 2.A.63) subunit D family.</text>
</comment>
<feature type="transmembrane region" description="Helical" evidence="8">
    <location>
        <begin position="342"/>
        <end position="364"/>
    </location>
</feature>
<dbReference type="InterPro" id="IPR050586">
    <property type="entry name" value="CPA3_Na-H_Antiporter_D"/>
</dbReference>
<comment type="subcellular location">
    <subcellularLocation>
        <location evidence="1">Cell membrane</location>
        <topology evidence="1">Multi-pass membrane protein</topology>
    </subcellularLocation>
    <subcellularLocation>
        <location evidence="7">Membrane</location>
        <topology evidence="7">Multi-pass membrane protein</topology>
    </subcellularLocation>
</comment>
<feature type="transmembrane region" description="Helical" evidence="8">
    <location>
        <begin position="36"/>
        <end position="62"/>
    </location>
</feature>
<evidence type="ECO:0000256" key="5">
    <source>
        <dbReference type="ARBA" id="ARBA00022989"/>
    </source>
</evidence>
<dbReference type="GO" id="GO:0042773">
    <property type="term" value="P:ATP synthesis coupled electron transport"/>
    <property type="evidence" value="ECO:0007669"/>
    <property type="project" value="InterPro"/>
</dbReference>
<sequence>MPPAPAALAALVPLVVFVPLVAAVVCAMVPVRARGTVAIAATLAGGVVVGVLWAGVAASGIVRVELAGWAAPLGIALQVDGASVAMLALTHVVLLAVFAAAAAEPRLTGSEAFWPLVLFAAVAISGVFVAADMFSVYVLLELLTLAAVALVALGGRGASAAALRYLFVAVTGSLFYLLAVALVYGETGTLDLTLAADRLTDGPVAAAALALVTVGMAAKIALFPLHSWLPVAHPAAPAAVSALLSALVIKASLFVLWRVYAAVGTAIDLAPVFAIATAAAGAAGVLWGGVMALRRDRLKTVIAYSTVAQVGYLVLILPLMLADGPGGEGAAVAGWSGGVVLAIAHGLAKAAMFLAAGALVVAYGSDKLSGLRGAHARMPLAAATISIAGVSLAGLPPTLAFAGKWQLLESSLARGAWWWVAVLLVGGLLTFAYVATMIRAMFAPPGEDPAPPHAPPRRTVSVAAFSLAAASVVVGIFPAPLVALIEAAAPLGGAL</sequence>
<feature type="transmembrane region" description="Helical" evidence="8">
    <location>
        <begin position="113"/>
        <end position="130"/>
    </location>
</feature>
<dbReference type="GO" id="GO:0005886">
    <property type="term" value="C:plasma membrane"/>
    <property type="evidence" value="ECO:0007669"/>
    <property type="project" value="UniProtKB-SubCell"/>
</dbReference>
<feature type="transmembrane region" description="Helical" evidence="8">
    <location>
        <begin position="416"/>
        <end position="438"/>
    </location>
</feature>
<feature type="domain" description="NADH:quinone oxidoreductase/Mrp antiporter transmembrane" evidence="9">
    <location>
        <begin position="130"/>
        <end position="430"/>
    </location>
</feature>
<dbReference type="Proteomes" id="UP001142317">
    <property type="component" value="Unassembled WGS sequence"/>
</dbReference>
<keyword evidence="3" id="KW-1003">Cell membrane</keyword>
<evidence type="ECO:0000256" key="1">
    <source>
        <dbReference type="ARBA" id="ARBA00004651"/>
    </source>
</evidence>
<feature type="transmembrane region" description="Helical" evidence="8">
    <location>
        <begin position="136"/>
        <end position="153"/>
    </location>
</feature>
<evidence type="ECO:0000256" key="6">
    <source>
        <dbReference type="ARBA" id="ARBA00023136"/>
    </source>
</evidence>
<accession>A0A9W6HH22</accession>
<evidence type="ECO:0000256" key="7">
    <source>
        <dbReference type="RuleBase" id="RU000320"/>
    </source>
</evidence>
<keyword evidence="4 7" id="KW-0812">Transmembrane</keyword>
<evidence type="ECO:0000313" key="11">
    <source>
        <dbReference type="Proteomes" id="UP001142317"/>
    </source>
</evidence>
<dbReference type="InterPro" id="IPR003918">
    <property type="entry name" value="NADH_UbQ_OxRdtase"/>
</dbReference>
<feature type="transmembrane region" description="Helical" evidence="8">
    <location>
        <begin position="459"/>
        <end position="485"/>
    </location>
</feature>
<feature type="transmembrane region" description="Helical" evidence="8">
    <location>
        <begin position="165"/>
        <end position="184"/>
    </location>
</feature>
<feature type="transmembrane region" description="Helical" evidence="8">
    <location>
        <begin position="82"/>
        <end position="101"/>
    </location>
</feature>
<keyword evidence="6 8" id="KW-0472">Membrane</keyword>
<keyword evidence="11" id="KW-1185">Reference proteome</keyword>
<keyword evidence="5 8" id="KW-1133">Transmembrane helix</keyword>
<dbReference type="PRINTS" id="PR01437">
    <property type="entry name" value="NUOXDRDTASE4"/>
</dbReference>
<organism evidence="10 11">
    <name type="scientific">Microbacterium imperiale</name>
    <dbReference type="NCBI Taxonomy" id="33884"/>
    <lineage>
        <taxon>Bacteria</taxon>
        <taxon>Bacillati</taxon>
        <taxon>Actinomycetota</taxon>
        <taxon>Actinomycetes</taxon>
        <taxon>Micrococcales</taxon>
        <taxon>Microbacteriaceae</taxon>
        <taxon>Microbacterium</taxon>
    </lineage>
</organism>
<evidence type="ECO:0000256" key="2">
    <source>
        <dbReference type="ARBA" id="ARBA00005346"/>
    </source>
</evidence>
<feature type="transmembrane region" description="Helical" evidence="8">
    <location>
        <begin position="301"/>
        <end position="322"/>
    </location>
</feature>
<feature type="transmembrane region" description="Helical" evidence="8">
    <location>
        <begin position="269"/>
        <end position="289"/>
    </location>
</feature>
<gene>
    <name evidence="10" type="ORF">GCM10017586_16280</name>
</gene>
<dbReference type="InterPro" id="IPR001750">
    <property type="entry name" value="ND/Mrp_TM"/>
</dbReference>
<feature type="transmembrane region" description="Helical" evidence="8">
    <location>
        <begin position="6"/>
        <end position="29"/>
    </location>
</feature>
<dbReference type="GO" id="GO:0008137">
    <property type="term" value="F:NADH dehydrogenase (ubiquinone) activity"/>
    <property type="evidence" value="ECO:0007669"/>
    <property type="project" value="InterPro"/>
</dbReference>
<feature type="transmembrane region" description="Helical" evidence="8">
    <location>
        <begin position="235"/>
        <end position="257"/>
    </location>
</feature>
<evidence type="ECO:0000313" key="10">
    <source>
        <dbReference type="EMBL" id="GLJ79945.1"/>
    </source>
</evidence>